<keyword evidence="4" id="KW-1185">Reference proteome</keyword>
<dbReference type="AlphaFoldDB" id="A0AAN7LXL9"/>
<gene>
    <name evidence="3" type="ORF">SAY86_012208</name>
</gene>
<dbReference type="Proteomes" id="UP001346149">
    <property type="component" value="Unassembled WGS sequence"/>
</dbReference>
<evidence type="ECO:0000313" key="4">
    <source>
        <dbReference type="Proteomes" id="UP001346149"/>
    </source>
</evidence>
<sequence>MSREYEMIPQLDHYACMVDILGIAGRVLEAQKLINQMPMEPDSVVWSAFLGACRKHGEAQLAAAQAAARLMELDPASPERGEYGKLQRFIEQLKELGYVSETSLAHKEEQLHYHSEKLALAFAVMVRKERSPKAINIIKNIRICVDCHNFMKQASGSLCQEIVVRDANRFTPFQGSALLMQ</sequence>
<dbReference type="Gene3D" id="1.25.40.10">
    <property type="entry name" value="Tetratricopeptide repeat domain"/>
    <property type="match status" value="1"/>
</dbReference>
<comment type="similarity">
    <text evidence="1">Belongs to the PPR family. PCMP-H subfamily.</text>
</comment>
<dbReference type="InterPro" id="IPR046960">
    <property type="entry name" value="PPR_At4g14850-like_plant"/>
</dbReference>
<dbReference type="EMBL" id="JAXQNO010000007">
    <property type="protein sequence ID" value="KAK4794214.1"/>
    <property type="molecule type" value="Genomic_DNA"/>
</dbReference>
<proteinExistence type="inferred from homology"/>
<dbReference type="GO" id="GO:0008270">
    <property type="term" value="F:zinc ion binding"/>
    <property type="evidence" value="ECO:0007669"/>
    <property type="project" value="InterPro"/>
</dbReference>
<dbReference type="Pfam" id="PF14432">
    <property type="entry name" value="DYW_deaminase"/>
    <property type="match status" value="1"/>
</dbReference>
<dbReference type="InterPro" id="IPR032867">
    <property type="entry name" value="DYW_dom"/>
</dbReference>
<accession>A0AAN7LXL9</accession>
<evidence type="ECO:0000259" key="2">
    <source>
        <dbReference type="Pfam" id="PF14432"/>
    </source>
</evidence>
<name>A0AAN7LXL9_TRANT</name>
<dbReference type="GO" id="GO:0003723">
    <property type="term" value="F:RNA binding"/>
    <property type="evidence" value="ECO:0007669"/>
    <property type="project" value="InterPro"/>
</dbReference>
<evidence type="ECO:0000313" key="3">
    <source>
        <dbReference type="EMBL" id="KAK4794214.1"/>
    </source>
</evidence>
<dbReference type="InterPro" id="IPR011990">
    <property type="entry name" value="TPR-like_helical_dom_sf"/>
</dbReference>
<organism evidence="3 4">
    <name type="scientific">Trapa natans</name>
    <name type="common">Water chestnut</name>
    <dbReference type="NCBI Taxonomy" id="22666"/>
    <lineage>
        <taxon>Eukaryota</taxon>
        <taxon>Viridiplantae</taxon>
        <taxon>Streptophyta</taxon>
        <taxon>Embryophyta</taxon>
        <taxon>Tracheophyta</taxon>
        <taxon>Spermatophyta</taxon>
        <taxon>Magnoliopsida</taxon>
        <taxon>eudicotyledons</taxon>
        <taxon>Gunneridae</taxon>
        <taxon>Pentapetalae</taxon>
        <taxon>rosids</taxon>
        <taxon>malvids</taxon>
        <taxon>Myrtales</taxon>
        <taxon>Lythraceae</taxon>
        <taxon>Trapa</taxon>
    </lineage>
</organism>
<dbReference type="GO" id="GO:0009451">
    <property type="term" value="P:RNA modification"/>
    <property type="evidence" value="ECO:0007669"/>
    <property type="project" value="InterPro"/>
</dbReference>
<dbReference type="PANTHER" id="PTHR47926:SF382">
    <property type="entry name" value="PENTACOTRIPEPTIDE-REPEAT REGION OF PRORP DOMAIN-CONTAINING PROTEIN"/>
    <property type="match status" value="1"/>
</dbReference>
<comment type="caution">
    <text evidence="3">The sequence shown here is derived from an EMBL/GenBank/DDBJ whole genome shotgun (WGS) entry which is preliminary data.</text>
</comment>
<reference evidence="3 4" key="1">
    <citation type="journal article" date="2023" name="Hortic Res">
        <title>Pangenome of water caltrop reveals structural variations and asymmetric subgenome divergence after allopolyploidization.</title>
        <authorList>
            <person name="Zhang X."/>
            <person name="Chen Y."/>
            <person name="Wang L."/>
            <person name="Yuan Y."/>
            <person name="Fang M."/>
            <person name="Shi L."/>
            <person name="Lu R."/>
            <person name="Comes H.P."/>
            <person name="Ma Y."/>
            <person name="Chen Y."/>
            <person name="Huang G."/>
            <person name="Zhou Y."/>
            <person name="Zheng Z."/>
            <person name="Qiu Y."/>
        </authorList>
    </citation>
    <scope>NUCLEOTIDE SEQUENCE [LARGE SCALE GENOMIC DNA]</scope>
    <source>
        <strain evidence="3">F231</strain>
    </source>
</reference>
<protein>
    <recommendedName>
        <fullName evidence="2">DYW domain-containing protein</fullName>
    </recommendedName>
</protein>
<dbReference type="PANTHER" id="PTHR47926">
    <property type="entry name" value="PENTATRICOPEPTIDE REPEAT-CONTAINING PROTEIN"/>
    <property type="match status" value="1"/>
</dbReference>
<feature type="domain" description="DYW" evidence="2">
    <location>
        <begin position="105"/>
        <end position="174"/>
    </location>
</feature>
<evidence type="ECO:0000256" key="1">
    <source>
        <dbReference type="ARBA" id="ARBA00006643"/>
    </source>
</evidence>